<sequence length="352" mass="40260">MMEQVCEYSGDRITDLPADVIQRILVFLPIKDAAKTSILSRKWRHQWRGIKELVLQLSTELYKVHSSLFSALHLETLELGCCEITPPSWSVGFSKLTNLQLVGVTLPYDFFENFLPKCPMLEHLVVVCCDGPAGELQIMAPYLKDFIFVGSKDVFIKCSTLPLLVSLYPLDTGNPSMISWFASPSTHRELQDSFLEECLFPGDDPFSKAEVLNMNHLVFDSWEMEHSIVLAIMTLPNLRRLAIKLETSQLHDDQPTNDRVNSIQRVLEAENCTDVLQHLSELRIEDSLCGPLELDLVTFVLVTAPRLRLIHITPFYQLSSKKVIKFKKEVMKCRRVSKKAEVIYDWNDAEED</sequence>
<dbReference type="Gene3D" id="3.80.10.10">
    <property type="entry name" value="Ribonuclease Inhibitor"/>
    <property type="match status" value="1"/>
</dbReference>
<protein>
    <recommendedName>
        <fullName evidence="1">F-box domain-containing protein</fullName>
    </recommendedName>
</protein>
<dbReference type="InterPro" id="IPR055411">
    <property type="entry name" value="LRR_FXL15/At3g58940/PEG3-like"/>
</dbReference>
<accession>A0AAV2F421</accession>
<dbReference type="InterPro" id="IPR032675">
    <property type="entry name" value="LRR_dom_sf"/>
</dbReference>
<evidence type="ECO:0000313" key="2">
    <source>
        <dbReference type="EMBL" id="CAL1392425.1"/>
    </source>
</evidence>
<dbReference type="SUPFAM" id="SSF52047">
    <property type="entry name" value="RNI-like"/>
    <property type="match status" value="1"/>
</dbReference>
<name>A0AAV2F421_9ROSI</name>
<dbReference type="InterPro" id="IPR053781">
    <property type="entry name" value="F-box_AtFBL13-like"/>
</dbReference>
<dbReference type="CDD" id="cd22160">
    <property type="entry name" value="F-box_AtFBL13-like"/>
    <property type="match status" value="1"/>
</dbReference>
<gene>
    <name evidence="2" type="ORF">LTRI10_LOCUS33072</name>
</gene>
<organism evidence="2 3">
    <name type="scientific">Linum trigynum</name>
    <dbReference type="NCBI Taxonomy" id="586398"/>
    <lineage>
        <taxon>Eukaryota</taxon>
        <taxon>Viridiplantae</taxon>
        <taxon>Streptophyta</taxon>
        <taxon>Embryophyta</taxon>
        <taxon>Tracheophyta</taxon>
        <taxon>Spermatophyta</taxon>
        <taxon>Magnoliopsida</taxon>
        <taxon>eudicotyledons</taxon>
        <taxon>Gunneridae</taxon>
        <taxon>Pentapetalae</taxon>
        <taxon>rosids</taxon>
        <taxon>fabids</taxon>
        <taxon>Malpighiales</taxon>
        <taxon>Linaceae</taxon>
        <taxon>Linum</taxon>
    </lineage>
</organism>
<feature type="domain" description="F-box" evidence="1">
    <location>
        <begin position="10"/>
        <end position="65"/>
    </location>
</feature>
<reference evidence="2 3" key="1">
    <citation type="submission" date="2024-04" db="EMBL/GenBank/DDBJ databases">
        <authorList>
            <person name="Fracassetti M."/>
        </authorList>
    </citation>
    <scope>NUCLEOTIDE SEQUENCE [LARGE SCALE GENOMIC DNA]</scope>
</reference>
<evidence type="ECO:0000313" key="3">
    <source>
        <dbReference type="Proteomes" id="UP001497516"/>
    </source>
</evidence>
<dbReference type="InterPro" id="IPR001810">
    <property type="entry name" value="F-box_dom"/>
</dbReference>
<dbReference type="EMBL" id="OZ034819">
    <property type="protein sequence ID" value="CAL1392425.1"/>
    <property type="molecule type" value="Genomic_DNA"/>
</dbReference>
<dbReference type="Proteomes" id="UP001497516">
    <property type="component" value="Chromosome 6"/>
</dbReference>
<dbReference type="InterPro" id="IPR036047">
    <property type="entry name" value="F-box-like_dom_sf"/>
</dbReference>
<proteinExistence type="predicted"/>
<keyword evidence="3" id="KW-1185">Reference proteome</keyword>
<dbReference type="PROSITE" id="PS50181">
    <property type="entry name" value="FBOX"/>
    <property type="match status" value="1"/>
</dbReference>
<dbReference type="PANTHER" id="PTHR31639:SF285">
    <property type="entry name" value="OS01G0730200 PROTEIN"/>
    <property type="match status" value="1"/>
</dbReference>
<dbReference type="Pfam" id="PF24758">
    <property type="entry name" value="LRR_At5g56370"/>
    <property type="match status" value="1"/>
</dbReference>
<dbReference type="PANTHER" id="PTHR31639">
    <property type="entry name" value="F-BOX PROTEIN-LIKE"/>
    <property type="match status" value="1"/>
</dbReference>
<evidence type="ECO:0000259" key="1">
    <source>
        <dbReference type="PROSITE" id="PS50181"/>
    </source>
</evidence>
<dbReference type="AlphaFoldDB" id="A0AAV2F421"/>
<dbReference type="SUPFAM" id="SSF81383">
    <property type="entry name" value="F-box domain"/>
    <property type="match status" value="1"/>
</dbReference>